<evidence type="ECO:0000313" key="5">
    <source>
        <dbReference type="EMBL" id="ORE87030.1"/>
    </source>
</evidence>
<reference evidence="5 6" key="1">
    <citation type="submission" date="2013-04" db="EMBL/GenBank/DDBJ databases">
        <title>Oceanococcus atlanticus 22II-S10r2 Genome Sequencing.</title>
        <authorList>
            <person name="Lai Q."/>
            <person name="Li G."/>
            <person name="Shao Z."/>
        </authorList>
    </citation>
    <scope>NUCLEOTIDE SEQUENCE [LARGE SCALE GENOMIC DNA]</scope>
    <source>
        <strain evidence="5 6">22II-S10r2</strain>
    </source>
</reference>
<dbReference type="OrthoDB" id="5294628at2"/>
<dbReference type="STRING" id="1317117.ATO7_08322"/>
<dbReference type="Gene3D" id="3.30.910.20">
    <property type="entry name" value="Skp domain"/>
    <property type="match status" value="1"/>
</dbReference>
<dbReference type="GO" id="GO:0005829">
    <property type="term" value="C:cytosol"/>
    <property type="evidence" value="ECO:0007669"/>
    <property type="project" value="TreeGrafter"/>
</dbReference>
<protein>
    <submittedName>
        <fullName evidence="5">Outer membrane chaperone Skp</fullName>
    </submittedName>
</protein>
<evidence type="ECO:0000256" key="1">
    <source>
        <dbReference type="ARBA" id="ARBA00022729"/>
    </source>
</evidence>
<dbReference type="GO" id="GO:0051082">
    <property type="term" value="F:unfolded protein binding"/>
    <property type="evidence" value="ECO:0007669"/>
    <property type="project" value="InterPro"/>
</dbReference>
<evidence type="ECO:0000313" key="6">
    <source>
        <dbReference type="Proteomes" id="UP000192342"/>
    </source>
</evidence>
<proteinExistence type="inferred from homology"/>
<feature type="coiled-coil region" evidence="3">
    <location>
        <begin position="43"/>
        <end position="104"/>
    </location>
</feature>
<dbReference type="Proteomes" id="UP000192342">
    <property type="component" value="Unassembled WGS sequence"/>
</dbReference>
<dbReference type="AlphaFoldDB" id="A0A1Y1SDH7"/>
<accession>A0A1Y1SDH7</accession>
<dbReference type="InterPro" id="IPR024930">
    <property type="entry name" value="Skp_dom_sf"/>
</dbReference>
<feature type="chain" id="PRO_5012192139" evidence="4">
    <location>
        <begin position="24"/>
        <end position="167"/>
    </location>
</feature>
<dbReference type="GO" id="GO:0050821">
    <property type="term" value="P:protein stabilization"/>
    <property type="evidence" value="ECO:0007669"/>
    <property type="project" value="TreeGrafter"/>
</dbReference>
<dbReference type="PANTHER" id="PTHR35089">
    <property type="entry name" value="CHAPERONE PROTEIN SKP"/>
    <property type="match status" value="1"/>
</dbReference>
<keyword evidence="3" id="KW-0175">Coiled coil</keyword>
<gene>
    <name evidence="5" type="ORF">ATO7_08322</name>
</gene>
<evidence type="ECO:0000256" key="3">
    <source>
        <dbReference type="SAM" id="Coils"/>
    </source>
</evidence>
<dbReference type="SMART" id="SM00935">
    <property type="entry name" value="OmpH"/>
    <property type="match status" value="1"/>
</dbReference>
<keyword evidence="6" id="KW-1185">Reference proteome</keyword>
<dbReference type="PANTHER" id="PTHR35089:SF1">
    <property type="entry name" value="CHAPERONE PROTEIN SKP"/>
    <property type="match status" value="1"/>
</dbReference>
<sequence>MKRTSLIGLIMTASLLFSGAASADVRIAVINAGQLVTSSPQFKSAEEAMRKEFENRAKKLESDVKALAGEFETFKRDADIMSNAERSQKEKELTTRRIDTAQAERQFKEDFATRRQELFQNVLADITSVIEKVAKEGKYDIVLQDPVYAADNIDITETVLKRLQKGK</sequence>
<keyword evidence="1 4" id="KW-0732">Signal</keyword>
<dbReference type="SUPFAM" id="SSF111384">
    <property type="entry name" value="OmpH-like"/>
    <property type="match status" value="1"/>
</dbReference>
<feature type="signal peptide" evidence="4">
    <location>
        <begin position="1"/>
        <end position="23"/>
    </location>
</feature>
<comment type="similarity">
    <text evidence="2">Belongs to the skp family.</text>
</comment>
<organism evidence="5 6">
    <name type="scientific">Oceanococcus atlanticus</name>
    <dbReference type="NCBI Taxonomy" id="1317117"/>
    <lineage>
        <taxon>Bacteria</taxon>
        <taxon>Pseudomonadati</taxon>
        <taxon>Pseudomonadota</taxon>
        <taxon>Gammaproteobacteria</taxon>
        <taxon>Chromatiales</taxon>
        <taxon>Oceanococcaceae</taxon>
        <taxon>Oceanococcus</taxon>
    </lineage>
</organism>
<evidence type="ECO:0000256" key="2">
    <source>
        <dbReference type="PIRNR" id="PIRNR002094"/>
    </source>
</evidence>
<dbReference type="EMBL" id="AQQV01000002">
    <property type="protein sequence ID" value="ORE87030.1"/>
    <property type="molecule type" value="Genomic_DNA"/>
</dbReference>
<dbReference type="RefSeq" id="WP_158523118.1">
    <property type="nucleotide sequence ID" value="NZ_AQQV01000002.1"/>
</dbReference>
<comment type="caution">
    <text evidence="5">The sequence shown here is derived from an EMBL/GenBank/DDBJ whole genome shotgun (WGS) entry which is preliminary data.</text>
</comment>
<dbReference type="Pfam" id="PF03938">
    <property type="entry name" value="OmpH"/>
    <property type="match status" value="1"/>
</dbReference>
<dbReference type="PIRSF" id="PIRSF002094">
    <property type="entry name" value="OMP26_Skp"/>
    <property type="match status" value="1"/>
</dbReference>
<name>A0A1Y1SDH7_9GAMM</name>
<dbReference type="InterPro" id="IPR005632">
    <property type="entry name" value="Chaperone_Skp"/>
</dbReference>
<evidence type="ECO:0000256" key="4">
    <source>
        <dbReference type="SAM" id="SignalP"/>
    </source>
</evidence>